<dbReference type="Gene3D" id="3.40.50.300">
    <property type="entry name" value="P-loop containing nucleotide triphosphate hydrolases"/>
    <property type="match status" value="1"/>
</dbReference>
<dbReference type="EnsemblPlants" id="KEH17654">
    <property type="protein sequence ID" value="KEH17654"/>
    <property type="gene ID" value="MTR_0003s0260"/>
</dbReference>
<keyword evidence="1" id="KW-0547">Nucleotide-binding</keyword>
<keyword evidence="1" id="KW-0233">DNA recombination</keyword>
<name>A0A072TJC3_MEDTR</name>
<comment type="similarity">
    <text evidence="1">Belongs to the helicase family.</text>
</comment>
<keyword evidence="1" id="KW-0227">DNA damage</keyword>
<reference evidence="3 5" key="2">
    <citation type="journal article" date="2014" name="BMC Genomics">
        <title>An improved genome release (version Mt4.0) for the model legume Medicago truncatula.</title>
        <authorList>
            <person name="Tang H."/>
            <person name="Krishnakumar V."/>
            <person name="Bidwell S."/>
            <person name="Rosen B."/>
            <person name="Chan A."/>
            <person name="Zhou S."/>
            <person name="Gentzbittel L."/>
            <person name="Childs K.L."/>
            <person name="Yandell M."/>
            <person name="Gundlach H."/>
            <person name="Mayer K.F."/>
            <person name="Schwartz D.C."/>
            <person name="Town C.D."/>
        </authorList>
    </citation>
    <scope>GENOME REANNOTATION</scope>
    <source>
        <strain evidence="3">A17</strain>
        <strain evidence="4 5">cv. Jemalong A17</strain>
    </source>
</reference>
<sequence>MLLFGAINKLNHVWNNTIQWLSDGILHSQRILAKNQELELTNEQLHNLTLIEIEKCLQSSRRTLKEFSSLPYPKGYVLEQLGNRLIYDECNYDIPTLKAEFAELHALLTDEQRKFFNQIMTSVTKQMGGVFFLHGYGGTGKTFMWRTLASALRSKHDIVLKVATSGITSLLLPGCRTTHSKFKITVPTLDNSTYNIDHDSDLNKLLRETKLIIWDEAPMEHRYTFE</sequence>
<dbReference type="EC" id="5.6.2.3" evidence="1"/>
<proteinExistence type="inferred from homology"/>
<keyword evidence="1" id="KW-0378">Hydrolase</keyword>
<reference evidence="3 5" key="1">
    <citation type="journal article" date="2011" name="Nature">
        <title>The Medicago genome provides insight into the evolution of rhizobial symbioses.</title>
        <authorList>
            <person name="Young N.D."/>
            <person name="Debelle F."/>
            <person name="Oldroyd G.E."/>
            <person name="Geurts R."/>
            <person name="Cannon S.B."/>
            <person name="Udvardi M.K."/>
            <person name="Benedito V.A."/>
            <person name="Mayer K.F."/>
            <person name="Gouzy J."/>
            <person name="Schoof H."/>
            <person name="Van de Peer Y."/>
            <person name="Proost S."/>
            <person name="Cook D.R."/>
            <person name="Meyers B.C."/>
            <person name="Spannagl M."/>
            <person name="Cheung F."/>
            <person name="De Mita S."/>
            <person name="Krishnakumar V."/>
            <person name="Gundlach H."/>
            <person name="Zhou S."/>
            <person name="Mudge J."/>
            <person name="Bharti A.K."/>
            <person name="Murray J.D."/>
            <person name="Naoumkina M.A."/>
            <person name="Rosen B."/>
            <person name="Silverstein K.A."/>
            <person name="Tang H."/>
            <person name="Rombauts S."/>
            <person name="Zhao P.X."/>
            <person name="Zhou P."/>
            <person name="Barbe V."/>
            <person name="Bardou P."/>
            <person name="Bechner M."/>
            <person name="Bellec A."/>
            <person name="Berger A."/>
            <person name="Berges H."/>
            <person name="Bidwell S."/>
            <person name="Bisseling T."/>
            <person name="Choisne N."/>
            <person name="Couloux A."/>
            <person name="Denny R."/>
            <person name="Deshpande S."/>
            <person name="Dai X."/>
            <person name="Doyle J.J."/>
            <person name="Dudez A.M."/>
            <person name="Farmer A.D."/>
            <person name="Fouteau S."/>
            <person name="Franken C."/>
            <person name="Gibelin C."/>
            <person name="Gish J."/>
            <person name="Goldstein S."/>
            <person name="Gonzalez A.J."/>
            <person name="Green P.J."/>
            <person name="Hallab A."/>
            <person name="Hartog M."/>
            <person name="Hua A."/>
            <person name="Humphray S.J."/>
            <person name="Jeong D.H."/>
            <person name="Jing Y."/>
            <person name="Jocker A."/>
            <person name="Kenton S.M."/>
            <person name="Kim D.J."/>
            <person name="Klee K."/>
            <person name="Lai H."/>
            <person name="Lang C."/>
            <person name="Lin S."/>
            <person name="Macmil S.L."/>
            <person name="Magdelenat G."/>
            <person name="Matthews L."/>
            <person name="McCorrison J."/>
            <person name="Monaghan E.L."/>
            <person name="Mun J.H."/>
            <person name="Najar F.Z."/>
            <person name="Nicholson C."/>
            <person name="Noirot C."/>
            <person name="O'Bleness M."/>
            <person name="Paule C.R."/>
            <person name="Poulain J."/>
            <person name="Prion F."/>
            <person name="Qin B."/>
            <person name="Qu C."/>
            <person name="Retzel E.F."/>
            <person name="Riddle C."/>
            <person name="Sallet E."/>
            <person name="Samain S."/>
            <person name="Samson N."/>
            <person name="Sanders I."/>
            <person name="Saurat O."/>
            <person name="Scarpelli C."/>
            <person name="Schiex T."/>
            <person name="Segurens B."/>
            <person name="Severin A.J."/>
            <person name="Sherrier D.J."/>
            <person name="Shi R."/>
            <person name="Sims S."/>
            <person name="Singer S.R."/>
            <person name="Sinharoy S."/>
            <person name="Sterck L."/>
            <person name="Viollet A."/>
            <person name="Wang B.B."/>
            <person name="Wang K."/>
            <person name="Wang M."/>
            <person name="Wang X."/>
            <person name="Warfsmann J."/>
            <person name="Weissenbach J."/>
            <person name="White D.D."/>
            <person name="White J.D."/>
            <person name="Wiley G.B."/>
            <person name="Wincker P."/>
            <person name="Xing Y."/>
            <person name="Yang L."/>
            <person name="Yao Z."/>
            <person name="Ying F."/>
            <person name="Zhai J."/>
            <person name="Zhou L."/>
            <person name="Zuber A."/>
            <person name="Denarie J."/>
            <person name="Dixon R.A."/>
            <person name="May G.D."/>
            <person name="Schwartz D.C."/>
            <person name="Rogers J."/>
            <person name="Quetier F."/>
            <person name="Town C.D."/>
            <person name="Roe B.A."/>
        </authorList>
    </citation>
    <scope>NUCLEOTIDE SEQUENCE [LARGE SCALE GENOMIC DNA]</scope>
    <source>
        <strain evidence="3">A17</strain>
        <strain evidence="4 5">cv. Jemalong A17</strain>
    </source>
</reference>
<keyword evidence="5" id="KW-1185">Reference proteome</keyword>
<accession>A0A072TJC3</accession>
<comment type="catalytic activity">
    <reaction evidence="1">
        <text>ATP + H2O = ADP + phosphate + H(+)</text>
        <dbReference type="Rhea" id="RHEA:13065"/>
        <dbReference type="ChEBI" id="CHEBI:15377"/>
        <dbReference type="ChEBI" id="CHEBI:15378"/>
        <dbReference type="ChEBI" id="CHEBI:30616"/>
        <dbReference type="ChEBI" id="CHEBI:43474"/>
        <dbReference type="ChEBI" id="CHEBI:456216"/>
        <dbReference type="EC" id="5.6.2.3"/>
    </reaction>
</comment>
<dbReference type="AlphaFoldDB" id="A0A072TJC3"/>
<evidence type="ECO:0000313" key="3">
    <source>
        <dbReference type="EMBL" id="KEH17654.1"/>
    </source>
</evidence>
<organism evidence="3 5">
    <name type="scientific">Medicago truncatula</name>
    <name type="common">Barrel medic</name>
    <name type="synonym">Medicago tribuloides</name>
    <dbReference type="NCBI Taxonomy" id="3880"/>
    <lineage>
        <taxon>Eukaryota</taxon>
        <taxon>Viridiplantae</taxon>
        <taxon>Streptophyta</taxon>
        <taxon>Embryophyta</taxon>
        <taxon>Tracheophyta</taxon>
        <taxon>Spermatophyta</taxon>
        <taxon>Magnoliopsida</taxon>
        <taxon>eudicotyledons</taxon>
        <taxon>Gunneridae</taxon>
        <taxon>Pentapetalae</taxon>
        <taxon>rosids</taxon>
        <taxon>fabids</taxon>
        <taxon>Fabales</taxon>
        <taxon>Fabaceae</taxon>
        <taxon>Papilionoideae</taxon>
        <taxon>50 kb inversion clade</taxon>
        <taxon>NPAAA clade</taxon>
        <taxon>Hologalegina</taxon>
        <taxon>IRL clade</taxon>
        <taxon>Trifolieae</taxon>
        <taxon>Medicago</taxon>
    </lineage>
</organism>
<dbReference type="PANTHER" id="PTHR10492:SF78">
    <property type="entry name" value="ATP-DEPENDENT DNA HELICASE"/>
    <property type="match status" value="1"/>
</dbReference>
<keyword evidence="1 3" id="KW-0347">Helicase</keyword>
<keyword evidence="1" id="KW-0067">ATP-binding</keyword>
<dbReference type="InterPro" id="IPR027417">
    <property type="entry name" value="P-loop_NTPase"/>
</dbReference>
<comment type="cofactor">
    <cofactor evidence="1">
        <name>Mg(2+)</name>
        <dbReference type="ChEBI" id="CHEBI:18420"/>
    </cofactor>
</comment>
<dbReference type="GO" id="GO:0005524">
    <property type="term" value="F:ATP binding"/>
    <property type="evidence" value="ECO:0007669"/>
    <property type="project" value="UniProtKB-KW"/>
</dbReference>
<feature type="domain" description="DNA helicase Pif1-like DEAD-box helicase" evidence="2">
    <location>
        <begin position="108"/>
        <end position="226"/>
    </location>
</feature>
<evidence type="ECO:0000259" key="2">
    <source>
        <dbReference type="Pfam" id="PF05970"/>
    </source>
</evidence>
<evidence type="ECO:0000313" key="4">
    <source>
        <dbReference type="EnsemblPlants" id="KEH17654"/>
    </source>
</evidence>
<dbReference type="GO" id="GO:0016787">
    <property type="term" value="F:hydrolase activity"/>
    <property type="evidence" value="ECO:0007669"/>
    <property type="project" value="UniProtKB-KW"/>
</dbReference>
<dbReference type="GO" id="GO:0006310">
    <property type="term" value="P:DNA recombination"/>
    <property type="evidence" value="ECO:0007669"/>
    <property type="project" value="UniProtKB-KW"/>
</dbReference>
<dbReference type="HOGENOM" id="CLU_001324_9_1_1"/>
<keyword evidence="1" id="KW-0234">DNA repair</keyword>
<dbReference type="STRING" id="3880.A0A072TJC3"/>
<dbReference type="GO" id="GO:0043139">
    <property type="term" value="F:5'-3' DNA helicase activity"/>
    <property type="evidence" value="ECO:0007669"/>
    <property type="project" value="UniProtKB-EC"/>
</dbReference>
<gene>
    <name evidence="3" type="ORF">MTR_0003s0260</name>
</gene>
<evidence type="ECO:0000256" key="1">
    <source>
        <dbReference type="RuleBase" id="RU363044"/>
    </source>
</evidence>
<dbReference type="Pfam" id="PF05970">
    <property type="entry name" value="PIF1"/>
    <property type="match status" value="1"/>
</dbReference>
<protein>
    <recommendedName>
        <fullName evidence="1">ATP-dependent DNA helicase</fullName>
        <ecNumber evidence="1">5.6.2.3</ecNumber>
    </recommendedName>
</protein>
<reference evidence="4" key="3">
    <citation type="submission" date="2015-06" db="UniProtKB">
        <authorList>
            <consortium name="EnsemblPlants"/>
        </authorList>
    </citation>
    <scope>IDENTIFICATION</scope>
    <source>
        <strain evidence="4">cv. Jemalong A17</strain>
    </source>
</reference>
<dbReference type="GO" id="GO:0006281">
    <property type="term" value="P:DNA repair"/>
    <property type="evidence" value="ECO:0007669"/>
    <property type="project" value="UniProtKB-KW"/>
</dbReference>
<dbReference type="InterPro" id="IPR010285">
    <property type="entry name" value="DNA_helicase_pif1-like_DEAD"/>
</dbReference>
<dbReference type="SUPFAM" id="SSF52540">
    <property type="entry name" value="P-loop containing nucleoside triphosphate hydrolases"/>
    <property type="match status" value="1"/>
</dbReference>
<dbReference type="PANTHER" id="PTHR10492">
    <property type="match status" value="1"/>
</dbReference>
<dbReference type="EMBL" id="KL402728">
    <property type="protein sequence ID" value="KEH17654.1"/>
    <property type="molecule type" value="Genomic_DNA"/>
</dbReference>
<dbReference type="GO" id="GO:0000723">
    <property type="term" value="P:telomere maintenance"/>
    <property type="evidence" value="ECO:0007669"/>
    <property type="project" value="InterPro"/>
</dbReference>
<dbReference type="Proteomes" id="UP000002051">
    <property type="component" value="Unassembled WGS sequence"/>
</dbReference>
<evidence type="ECO:0000313" key="5">
    <source>
        <dbReference type="Proteomes" id="UP000002051"/>
    </source>
</evidence>